<protein>
    <recommendedName>
        <fullName evidence="1">HMA domain-containing protein</fullName>
    </recommendedName>
</protein>
<sequence length="176" mass="18929">MKTIKQIILATLISTFAFNCKNDVKPEIKTVEAITDTKKELDPNATYAKAEFTIDGMMCAIGCAATIEKKIAKMEGVKSAIVDFDKKLAMVEYNEAKVTPASLEETVSGVSDTYKVSNMKTVTDFSTSKICDKACCAGKTDEEKAKCKKACCSETALVDIKACAADCKKACCANKA</sequence>
<accession>A0ABP9C5Z8</accession>
<dbReference type="Gene3D" id="3.30.70.100">
    <property type="match status" value="1"/>
</dbReference>
<feature type="domain" description="HMA" evidence="1">
    <location>
        <begin position="48"/>
        <end position="115"/>
    </location>
</feature>
<keyword evidence="3" id="KW-1185">Reference proteome</keyword>
<dbReference type="SUPFAM" id="SSF55008">
    <property type="entry name" value="HMA, heavy metal-associated domain"/>
    <property type="match status" value="1"/>
</dbReference>
<proteinExistence type="predicted"/>
<dbReference type="PROSITE" id="PS50846">
    <property type="entry name" value="HMA_2"/>
    <property type="match status" value="1"/>
</dbReference>
<evidence type="ECO:0000259" key="1">
    <source>
        <dbReference type="PROSITE" id="PS50846"/>
    </source>
</evidence>
<reference evidence="3" key="1">
    <citation type="journal article" date="2019" name="Int. J. Syst. Evol. Microbiol.">
        <title>The Global Catalogue of Microorganisms (GCM) 10K type strain sequencing project: providing services to taxonomists for standard genome sequencing and annotation.</title>
        <authorList>
            <consortium name="The Broad Institute Genomics Platform"/>
            <consortium name="The Broad Institute Genome Sequencing Center for Infectious Disease"/>
            <person name="Wu L."/>
            <person name="Ma J."/>
        </authorList>
    </citation>
    <scope>NUCLEOTIDE SEQUENCE [LARGE SCALE GENOMIC DNA]</scope>
    <source>
        <strain evidence="3">JCM 18325</strain>
    </source>
</reference>
<dbReference type="CDD" id="cd00371">
    <property type="entry name" value="HMA"/>
    <property type="match status" value="1"/>
</dbReference>
<evidence type="ECO:0000313" key="2">
    <source>
        <dbReference type="EMBL" id="GAA4804110.1"/>
    </source>
</evidence>
<organism evidence="2 3">
    <name type="scientific">Litoribaculum gwangyangense</name>
    <dbReference type="NCBI Taxonomy" id="1130722"/>
    <lineage>
        <taxon>Bacteria</taxon>
        <taxon>Pseudomonadati</taxon>
        <taxon>Bacteroidota</taxon>
        <taxon>Flavobacteriia</taxon>
        <taxon>Flavobacteriales</taxon>
        <taxon>Flavobacteriaceae</taxon>
        <taxon>Litoribaculum</taxon>
    </lineage>
</organism>
<dbReference type="RefSeq" id="WP_345275644.1">
    <property type="nucleotide sequence ID" value="NZ_BAABJW010000001.1"/>
</dbReference>
<dbReference type="InterPro" id="IPR036163">
    <property type="entry name" value="HMA_dom_sf"/>
</dbReference>
<dbReference type="Proteomes" id="UP001501433">
    <property type="component" value="Unassembled WGS sequence"/>
</dbReference>
<dbReference type="EMBL" id="BAABJW010000001">
    <property type="protein sequence ID" value="GAA4804110.1"/>
    <property type="molecule type" value="Genomic_DNA"/>
</dbReference>
<evidence type="ECO:0000313" key="3">
    <source>
        <dbReference type="Proteomes" id="UP001501433"/>
    </source>
</evidence>
<name>A0ABP9C5Z8_9FLAO</name>
<dbReference type="Pfam" id="PF00403">
    <property type="entry name" value="HMA"/>
    <property type="match status" value="1"/>
</dbReference>
<comment type="caution">
    <text evidence="2">The sequence shown here is derived from an EMBL/GenBank/DDBJ whole genome shotgun (WGS) entry which is preliminary data.</text>
</comment>
<gene>
    <name evidence="2" type="ORF">GCM10023330_08050</name>
</gene>
<dbReference type="InterPro" id="IPR006121">
    <property type="entry name" value="HMA_dom"/>
</dbReference>